<organism evidence="3 4">
    <name type="scientific">Actinoplanes missouriensis (strain ATCC 14538 / DSM 43046 / CBS 188.64 / JCM 3121 / NBRC 102363 / NCIMB 12654 / NRRL B-3342 / UNCC 431)</name>
    <dbReference type="NCBI Taxonomy" id="512565"/>
    <lineage>
        <taxon>Bacteria</taxon>
        <taxon>Bacillati</taxon>
        <taxon>Actinomycetota</taxon>
        <taxon>Actinomycetes</taxon>
        <taxon>Micromonosporales</taxon>
        <taxon>Micromonosporaceae</taxon>
        <taxon>Actinoplanes</taxon>
    </lineage>
</organism>
<accession>I0H3S0</accession>
<feature type="transmembrane region" description="Helical" evidence="2">
    <location>
        <begin position="74"/>
        <end position="95"/>
    </location>
</feature>
<name>I0H3S0_ACTM4</name>
<dbReference type="PATRIC" id="fig|512565.3.peg.2436"/>
<feature type="compositionally biased region" description="Gly residues" evidence="1">
    <location>
        <begin position="642"/>
        <end position="653"/>
    </location>
</feature>
<keyword evidence="2" id="KW-0472">Membrane</keyword>
<feature type="region of interest" description="Disordered" evidence="1">
    <location>
        <begin position="359"/>
        <end position="397"/>
    </location>
</feature>
<dbReference type="KEGG" id="ams:AMIS_24370"/>
<sequence>MGVQTIESVETLDLAEEARLLSSRPRATGARAGWQGRYARRLYLIDFLVGLCAASWALVLRFGSTGTEPYNRGYLLITAVLPLAWIACLAMNRAYEPRHLFVGTDEYARVFRSGLALTAGLAIVSFAFDLRLARGYVIIAMPLAIAVDIFARYLARQMLHRSWARGERLHRVILVGHERAVADMARRLRRERYHGLGVIGACLPPGVTRSRFVEGMPPIYGTFDGVALAVSRSDADTVVVLACPEIDGAALRRLAWQLERDEIDLTRRQFGAALAGVLGVAALGGCAATKSSSPGSASATIFDSSVVHDITMTFDDTAYDAMIAAYLKDESKGWIEATVTVDGVTYEKAGLRLKGNSSLRGLTASSSSSTTTSSSSAAATNDQRQGGGGPGGNSISADDPQDLPWLIRLDKYVDGQAHQGYTEFVVRSNNSESALNEAVALELLGKAGLATEKSFSTRLRVNGGDQVLRLVVENPGDKWMADNFDGDGILYKAEANGDYSYRGEDAAGYEDVFDQESGDSDDLTPLIAFLKFINESDDATFGSDLSTKLDVDAFAKYLAFQELVQNSDDIDGPGNNSYLRYTSGTGIFTVVSWDLNLAFGGMGGGGGMPGGGAQGGGDQGGGAQGGGFPGTAPSGAPANGGTAPGGDGKRGGGFGGRSNILVTRFQANTTFAAAYTKAQTDLKAALYTSGTAKSILDTRAAVLTSQASDLISADTVSSEVSKIESVVTA</sequence>
<feature type="compositionally biased region" description="Gly residues" evidence="1">
    <location>
        <begin position="609"/>
        <end position="629"/>
    </location>
</feature>
<dbReference type="OrthoDB" id="3280828at2"/>
<dbReference type="Pfam" id="PF08757">
    <property type="entry name" value="CotH"/>
    <property type="match status" value="1"/>
</dbReference>
<feature type="compositionally biased region" description="Low complexity" evidence="1">
    <location>
        <begin position="630"/>
        <end position="641"/>
    </location>
</feature>
<dbReference type="Proteomes" id="UP000007882">
    <property type="component" value="Chromosome"/>
</dbReference>
<evidence type="ECO:0000256" key="1">
    <source>
        <dbReference type="SAM" id="MobiDB-lite"/>
    </source>
</evidence>
<dbReference type="eggNOG" id="COG5337">
    <property type="taxonomic scope" value="Bacteria"/>
</dbReference>
<keyword evidence="4" id="KW-1185">Reference proteome</keyword>
<reference evidence="3 4" key="1">
    <citation type="submission" date="2012-02" db="EMBL/GenBank/DDBJ databases">
        <title>Complete genome sequence of Actinoplanes missouriensis 431 (= NBRC 102363).</title>
        <authorList>
            <person name="Ohnishi Y."/>
            <person name="Ishikawa J."/>
            <person name="Sekine M."/>
            <person name="Hosoyama A."/>
            <person name="Harada T."/>
            <person name="Narita H."/>
            <person name="Hata T."/>
            <person name="Konno Y."/>
            <person name="Tutikane K."/>
            <person name="Fujita N."/>
            <person name="Horinouchi S."/>
            <person name="Hayakawa M."/>
        </authorList>
    </citation>
    <scope>NUCLEOTIDE SEQUENCE [LARGE SCALE GENOMIC DNA]</scope>
    <source>
        <strain evidence="4">ATCC 14538 / DSM 43046 / CBS 188.64 / JCM 3121 / NBRC 102363 / NCIMB 12654 / NRRL B-3342 / UNCC 431</strain>
    </source>
</reference>
<dbReference type="InterPro" id="IPR014867">
    <property type="entry name" value="Spore_coat_CotH_CotH2/3/7"/>
</dbReference>
<keyword evidence="2" id="KW-1133">Transmembrane helix</keyword>
<feature type="compositionally biased region" description="Low complexity" evidence="1">
    <location>
        <begin position="363"/>
        <end position="380"/>
    </location>
</feature>
<feature type="transmembrane region" description="Helical" evidence="2">
    <location>
        <begin position="134"/>
        <end position="155"/>
    </location>
</feature>
<keyword evidence="2" id="KW-0812">Transmembrane</keyword>
<dbReference type="PANTHER" id="PTHR40050">
    <property type="entry name" value="INNER SPORE COAT PROTEIN H"/>
    <property type="match status" value="1"/>
</dbReference>
<feature type="transmembrane region" description="Helical" evidence="2">
    <location>
        <begin position="107"/>
        <end position="128"/>
    </location>
</feature>
<protein>
    <submittedName>
        <fullName evidence="3">Putative spore coat protein</fullName>
    </submittedName>
</protein>
<evidence type="ECO:0000313" key="3">
    <source>
        <dbReference type="EMBL" id="BAL87657.1"/>
    </source>
</evidence>
<gene>
    <name evidence="3" type="ordered locus">AMIS_24370</name>
</gene>
<dbReference type="STRING" id="512565.AMIS_24370"/>
<dbReference type="eggNOG" id="COG2148">
    <property type="taxonomic scope" value="Bacteria"/>
</dbReference>
<evidence type="ECO:0000256" key="2">
    <source>
        <dbReference type="SAM" id="Phobius"/>
    </source>
</evidence>
<evidence type="ECO:0000313" key="4">
    <source>
        <dbReference type="Proteomes" id="UP000007882"/>
    </source>
</evidence>
<proteinExistence type="predicted"/>
<dbReference type="HOGENOM" id="CLU_379777_0_0_11"/>
<keyword evidence="3" id="KW-0167">Capsid protein</keyword>
<feature type="transmembrane region" description="Helical" evidence="2">
    <location>
        <begin position="42"/>
        <end position="62"/>
    </location>
</feature>
<dbReference type="PANTHER" id="PTHR40050:SF1">
    <property type="entry name" value="INNER SPORE COAT PROTEIN H"/>
    <property type="match status" value="1"/>
</dbReference>
<dbReference type="AlphaFoldDB" id="I0H3S0"/>
<keyword evidence="3" id="KW-0946">Virion</keyword>
<feature type="region of interest" description="Disordered" evidence="1">
    <location>
        <begin position="609"/>
        <end position="653"/>
    </location>
</feature>
<dbReference type="EMBL" id="AP012319">
    <property type="protein sequence ID" value="BAL87657.1"/>
    <property type="molecule type" value="Genomic_DNA"/>
</dbReference>